<keyword evidence="2" id="KW-1185">Reference proteome</keyword>
<dbReference type="EMBL" id="LXQA010432114">
    <property type="protein sequence ID" value="MCI51452.1"/>
    <property type="molecule type" value="Genomic_DNA"/>
</dbReference>
<name>A0A392SSP5_9FABA</name>
<dbReference type="AlphaFoldDB" id="A0A392SSP5"/>
<feature type="non-terminal residue" evidence="1">
    <location>
        <position position="40"/>
    </location>
</feature>
<comment type="caution">
    <text evidence="1">The sequence shown here is derived from an EMBL/GenBank/DDBJ whole genome shotgun (WGS) entry which is preliminary data.</text>
</comment>
<protein>
    <submittedName>
        <fullName evidence="1">Uncharacterized protein</fullName>
    </submittedName>
</protein>
<accession>A0A392SSP5</accession>
<evidence type="ECO:0000313" key="2">
    <source>
        <dbReference type="Proteomes" id="UP000265520"/>
    </source>
</evidence>
<evidence type="ECO:0000313" key="1">
    <source>
        <dbReference type="EMBL" id="MCI51452.1"/>
    </source>
</evidence>
<sequence length="40" mass="4722">MKAQADKHRRDVQFEAGEQVLVKLQPYRQNSVALRKNQKL</sequence>
<dbReference type="Proteomes" id="UP000265520">
    <property type="component" value="Unassembled WGS sequence"/>
</dbReference>
<proteinExistence type="predicted"/>
<organism evidence="1 2">
    <name type="scientific">Trifolium medium</name>
    <dbReference type="NCBI Taxonomy" id="97028"/>
    <lineage>
        <taxon>Eukaryota</taxon>
        <taxon>Viridiplantae</taxon>
        <taxon>Streptophyta</taxon>
        <taxon>Embryophyta</taxon>
        <taxon>Tracheophyta</taxon>
        <taxon>Spermatophyta</taxon>
        <taxon>Magnoliopsida</taxon>
        <taxon>eudicotyledons</taxon>
        <taxon>Gunneridae</taxon>
        <taxon>Pentapetalae</taxon>
        <taxon>rosids</taxon>
        <taxon>fabids</taxon>
        <taxon>Fabales</taxon>
        <taxon>Fabaceae</taxon>
        <taxon>Papilionoideae</taxon>
        <taxon>50 kb inversion clade</taxon>
        <taxon>NPAAA clade</taxon>
        <taxon>Hologalegina</taxon>
        <taxon>IRL clade</taxon>
        <taxon>Trifolieae</taxon>
        <taxon>Trifolium</taxon>
    </lineage>
</organism>
<reference evidence="1 2" key="1">
    <citation type="journal article" date="2018" name="Front. Plant Sci.">
        <title>Red Clover (Trifolium pratense) and Zigzag Clover (T. medium) - A Picture of Genomic Similarities and Differences.</title>
        <authorList>
            <person name="Dluhosova J."/>
            <person name="Istvanek J."/>
            <person name="Nedelnik J."/>
            <person name="Repkova J."/>
        </authorList>
    </citation>
    <scope>NUCLEOTIDE SEQUENCE [LARGE SCALE GENOMIC DNA]</scope>
    <source>
        <strain evidence="2">cv. 10/8</strain>
        <tissue evidence="1">Leaf</tissue>
    </source>
</reference>